<dbReference type="GO" id="GO:0005886">
    <property type="term" value="C:plasma membrane"/>
    <property type="evidence" value="ECO:0007669"/>
    <property type="project" value="UniProtKB-SubCell"/>
</dbReference>
<organism evidence="9 10">
    <name type="scientific">Acinetobacter beijerinckii CIP 110307</name>
    <dbReference type="NCBI Taxonomy" id="1217648"/>
    <lineage>
        <taxon>Bacteria</taxon>
        <taxon>Pseudomonadati</taxon>
        <taxon>Pseudomonadota</taxon>
        <taxon>Gammaproteobacteria</taxon>
        <taxon>Moraxellales</taxon>
        <taxon>Moraxellaceae</taxon>
        <taxon>Acinetobacter</taxon>
    </lineage>
</organism>
<feature type="compositionally biased region" description="Polar residues" evidence="6">
    <location>
        <begin position="607"/>
        <end position="617"/>
    </location>
</feature>
<dbReference type="CDD" id="cd00636">
    <property type="entry name" value="TroA-like"/>
    <property type="match status" value="1"/>
</dbReference>
<sequence length="707" mass="80300">MKKNNPSKFIDFTRGSEIWIHQLKMFLTGISNVLILGVFLTISIMGLFLYLKLDNRHFYALKTEMEIVYKQSLNVPNQEIELVLNNEPTKLTIEQAEQVVQPYVNKFWWAVKRSLLIGLIFSFAIVGGLIWYWYSYGRKIMEDEQLRGAKLVEKEKLIELIQTNKDASPYKIAGVPMRKGTEGTNVCFVGAPFSGKSQAIRALLAQIRGRGKKVICYDPSGEFTQEFYREGKDIILNPFDERSPQWNVWNEVEEDHHIDSIGDALIPITPNGDQFFPPAARRLIADVIRVLGQNENTKTNKNLYESISLATLQELHEMLAGTSGATYVDPKTEKTGVNIKMQILNYLTPFRYLKDEGEKFSIRNWIHEEDDSWIFITTKEEQKEAIKPIISLWISTAIKATMSLPAIHRERMWLCIDEMPTLQKMDDLVLSLTNTRKYGLCHIIGLQDFSQCDNTYGKDVTSTIISTLQTKLILRVTDSVSAERLSKIIGQMEVDEKNMSRSMGVQDNRDGDSFYSQRKERNIVMPSEIMDLPNLVGYLKIVGNYPVAKVTTTYVPFADNAIPFIPRKKSINIELIDELTTRNPKVVIDSLTHKTPLEESIEDSESPIVNSDATSSVKVEDGVSNPGGDIEQSNSKNIELIDGKTDPVAVNEEVVEEIKSDDIDMKSETKKTVSLSDELKNESKANDDKKTYQTSFFDNMDDLTGSK</sequence>
<dbReference type="CDD" id="cd01127">
    <property type="entry name" value="TrwB_TraG_TraD_VirD4"/>
    <property type="match status" value="1"/>
</dbReference>
<dbReference type="PANTHER" id="PTHR37937">
    <property type="entry name" value="CONJUGATIVE TRANSFER: DNA TRANSPORT"/>
    <property type="match status" value="1"/>
</dbReference>
<dbReference type="HOGENOM" id="CLU_016763_4_1_6"/>
<dbReference type="GeneID" id="29858249"/>
<keyword evidence="2" id="KW-1003">Cell membrane</keyword>
<evidence type="ECO:0000313" key="10">
    <source>
        <dbReference type="Proteomes" id="UP000017670"/>
    </source>
</evidence>
<reference evidence="9 10" key="1">
    <citation type="submission" date="2013-02" db="EMBL/GenBank/DDBJ databases">
        <title>The Genome Sequence of Acinetobacter beijerinckii CIP 110307.</title>
        <authorList>
            <consortium name="The Broad Institute Genome Sequencing Platform"/>
            <consortium name="The Broad Institute Genome Sequencing Center for Infectious Disease"/>
            <person name="Cerqueira G."/>
            <person name="Feldgarden M."/>
            <person name="Courvalin P."/>
            <person name="Perichon B."/>
            <person name="Grillot-Courvalin C."/>
            <person name="Clermont D."/>
            <person name="Rocha E."/>
            <person name="Yoon E.-J."/>
            <person name="Nemec A."/>
            <person name="Walker B."/>
            <person name="Young S.K."/>
            <person name="Zeng Q."/>
            <person name="Gargeya S."/>
            <person name="Fitzgerald M."/>
            <person name="Haas B."/>
            <person name="Abouelleil A."/>
            <person name="Alvarado L."/>
            <person name="Arachchi H.M."/>
            <person name="Berlin A.M."/>
            <person name="Chapman S.B."/>
            <person name="Dewar J."/>
            <person name="Goldberg J."/>
            <person name="Griggs A."/>
            <person name="Gujja S."/>
            <person name="Hansen M."/>
            <person name="Howarth C."/>
            <person name="Imamovic A."/>
            <person name="Larimer J."/>
            <person name="McCowan C."/>
            <person name="Murphy C."/>
            <person name="Neiman D."/>
            <person name="Pearson M."/>
            <person name="Priest M."/>
            <person name="Roberts A."/>
            <person name="Saif S."/>
            <person name="Shea T."/>
            <person name="Sisk P."/>
            <person name="Sykes S."/>
            <person name="Wortman J."/>
            <person name="Nusbaum C."/>
            <person name="Birren B."/>
        </authorList>
    </citation>
    <scope>NUCLEOTIDE SEQUENCE [LARGE SCALE GENOMIC DNA]</scope>
    <source>
        <strain evidence="9 10">CIP 110307</strain>
    </source>
</reference>
<evidence type="ECO:0000259" key="8">
    <source>
        <dbReference type="Pfam" id="PF10412"/>
    </source>
</evidence>
<keyword evidence="3 7" id="KW-0812">Transmembrane</keyword>
<dbReference type="Proteomes" id="UP000017670">
    <property type="component" value="Unassembled WGS sequence"/>
</dbReference>
<feature type="region of interest" description="Disordered" evidence="6">
    <location>
        <begin position="664"/>
        <end position="692"/>
    </location>
</feature>
<dbReference type="PANTHER" id="PTHR37937:SF1">
    <property type="entry name" value="CONJUGATIVE TRANSFER: DNA TRANSPORT"/>
    <property type="match status" value="1"/>
</dbReference>
<keyword evidence="5 7" id="KW-0472">Membrane</keyword>
<feature type="compositionally biased region" description="Basic and acidic residues" evidence="6">
    <location>
        <begin position="664"/>
        <end position="691"/>
    </location>
</feature>
<evidence type="ECO:0000256" key="1">
    <source>
        <dbReference type="ARBA" id="ARBA00004651"/>
    </source>
</evidence>
<feature type="domain" description="Type IV secretion system coupling protein TraD DNA-binding" evidence="8">
    <location>
        <begin position="170"/>
        <end position="551"/>
    </location>
</feature>
<feature type="transmembrane region" description="Helical" evidence="7">
    <location>
        <begin position="115"/>
        <end position="134"/>
    </location>
</feature>
<dbReference type="SUPFAM" id="SSF52540">
    <property type="entry name" value="P-loop containing nucleoside triphosphate hydrolases"/>
    <property type="match status" value="1"/>
</dbReference>
<evidence type="ECO:0000256" key="6">
    <source>
        <dbReference type="SAM" id="MobiDB-lite"/>
    </source>
</evidence>
<feature type="transmembrane region" description="Helical" evidence="7">
    <location>
        <begin position="29"/>
        <end position="51"/>
    </location>
</feature>
<dbReference type="EMBL" id="APQL01000013">
    <property type="protein sequence ID" value="ENW02936.1"/>
    <property type="molecule type" value="Genomic_DNA"/>
</dbReference>
<comment type="caution">
    <text evidence="9">The sequence shown here is derived from an EMBL/GenBank/DDBJ whole genome shotgun (WGS) entry which is preliminary data.</text>
</comment>
<dbReference type="InterPro" id="IPR051539">
    <property type="entry name" value="T4SS-coupling_protein"/>
</dbReference>
<accession>N9FDI0</accession>
<evidence type="ECO:0000256" key="3">
    <source>
        <dbReference type="ARBA" id="ARBA00022692"/>
    </source>
</evidence>
<dbReference type="AlphaFoldDB" id="N9FDI0"/>
<keyword evidence="4 7" id="KW-1133">Transmembrane helix</keyword>
<dbReference type="STRING" id="262668.GCA_000931715_00007"/>
<dbReference type="Gene3D" id="3.40.50.300">
    <property type="entry name" value="P-loop containing nucleotide triphosphate hydrolases"/>
    <property type="match status" value="2"/>
</dbReference>
<evidence type="ECO:0000313" key="9">
    <source>
        <dbReference type="EMBL" id="ENW02936.1"/>
    </source>
</evidence>
<protein>
    <submittedName>
        <fullName evidence="9">Type IV conjugative transfer system coupling protein TraD</fullName>
    </submittedName>
</protein>
<feature type="region of interest" description="Disordered" evidence="6">
    <location>
        <begin position="598"/>
        <end position="633"/>
    </location>
</feature>
<keyword evidence="10" id="KW-1185">Reference proteome</keyword>
<evidence type="ECO:0000256" key="7">
    <source>
        <dbReference type="SAM" id="Phobius"/>
    </source>
</evidence>
<dbReference type="InterPro" id="IPR027417">
    <property type="entry name" value="P-loop_NTPase"/>
</dbReference>
<dbReference type="InterPro" id="IPR019476">
    <property type="entry name" value="T4SS_TraD_DNA-bd"/>
</dbReference>
<dbReference type="PATRIC" id="fig|1217648.3.peg.3252"/>
<dbReference type="Pfam" id="PF10412">
    <property type="entry name" value="TrwB_AAD_bind"/>
    <property type="match status" value="1"/>
</dbReference>
<name>N9FDI0_9GAMM</name>
<dbReference type="RefSeq" id="WP_005063302.1">
    <property type="nucleotide sequence ID" value="NZ_KB849767.1"/>
</dbReference>
<evidence type="ECO:0000256" key="5">
    <source>
        <dbReference type="ARBA" id="ARBA00023136"/>
    </source>
</evidence>
<evidence type="ECO:0000256" key="4">
    <source>
        <dbReference type="ARBA" id="ARBA00022989"/>
    </source>
</evidence>
<gene>
    <name evidence="9" type="ORF">F933_03342</name>
</gene>
<comment type="subcellular location">
    <subcellularLocation>
        <location evidence="1">Cell membrane</location>
        <topology evidence="1">Multi-pass membrane protein</topology>
    </subcellularLocation>
</comment>
<evidence type="ECO:0000256" key="2">
    <source>
        <dbReference type="ARBA" id="ARBA00022475"/>
    </source>
</evidence>
<dbReference type="eggNOG" id="COG3505">
    <property type="taxonomic scope" value="Bacteria"/>
</dbReference>
<proteinExistence type="predicted"/>